<reference evidence="9" key="1">
    <citation type="submission" date="2023-02" db="EMBL/GenBank/DDBJ databases">
        <title>Nocardiopsis ansamitocini NBRC 112285.</title>
        <authorList>
            <person name="Ichikawa N."/>
            <person name="Sato H."/>
            <person name="Tonouchi N."/>
        </authorList>
    </citation>
    <scope>NUCLEOTIDE SEQUENCE</scope>
    <source>
        <strain evidence="9">NBRC 112285</strain>
    </source>
</reference>
<proteinExistence type="inferred from homology"/>
<dbReference type="NCBIfam" id="TIGR01528">
    <property type="entry name" value="NMN_trans_PnuC"/>
    <property type="match status" value="1"/>
</dbReference>
<sequence>MSGTGAWWLEWAYTGFTLFGEHVRWADLIGNMAALATVAFAIRRSIWTWPVQLTGTVLLFAVSVDALLVGNALKQVMFAVLAVYGWYRWSRGMRGGAELPVRPATTRERLLLAGLLSVGTVAVATAFSYTGISWSPWLDAFIFVGSAVAMFAQSRGLVDFWVVWIIVDLVGIPLTLMAGLWVSGLVYGVFFVLAAIGIRDWTRRYRTDQAADRSSRRVTA</sequence>
<dbReference type="AlphaFoldDB" id="A0A9W6P2V5"/>
<organism evidence="9 10">
    <name type="scientific">Nocardiopsis ansamitocini</name>
    <dbReference type="NCBI Taxonomy" id="1670832"/>
    <lineage>
        <taxon>Bacteria</taxon>
        <taxon>Bacillati</taxon>
        <taxon>Actinomycetota</taxon>
        <taxon>Actinomycetes</taxon>
        <taxon>Streptosporangiales</taxon>
        <taxon>Nocardiopsidaceae</taxon>
        <taxon>Nocardiopsis</taxon>
    </lineage>
</organism>
<comment type="subcellular location">
    <subcellularLocation>
        <location evidence="1">Cell membrane</location>
        <topology evidence="1">Multi-pass membrane protein</topology>
    </subcellularLocation>
</comment>
<evidence type="ECO:0000256" key="4">
    <source>
        <dbReference type="ARBA" id="ARBA00022475"/>
    </source>
</evidence>
<dbReference type="RefSeq" id="WP_285756879.1">
    <property type="nucleotide sequence ID" value="NZ_BSQG01000001.1"/>
</dbReference>
<dbReference type="InterPro" id="IPR006419">
    <property type="entry name" value="NMN_transpt_PnuC"/>
</dbReference>
<dbReference type="EMBL" id="BSQG01000001">
    <property type="protein sequence ID" value="GLU46013.1"/>
    <property type="molecule type" value="Genomic_DNA"/>
</dbReference>
<dbReference type="PANTHER" id="PTHR36122:SF2">
    <property type="entry name" value="NICOTINAMIDE RIBOSIDE TRANSPORTER PNUC"/>
    <property type="match status" value="1"/>
</dbReference>
<evidence type="ECO:0000256" key="7">
    <source>
        <dbReference type="ARBA" id="ARBA00023136"/>
    </source>
</evidence>
<evidence type="ECO:0000256" key="3">
    <source>
        <dbReference type="ARBA" id="ARBA00022448"/>
    </source>
</evidence>
<accession>A0A9W6P2V5</accession>
<keyword evidence="4" id="KW-1003">Cell membrane</keyword>
<keyword evidence="5 8" id="KW-0812">Transmembrane</keyword>
<feature type="transmembrane region" description="Helical" evidence="8">
    <location>
        <begin position="180"/>
        <end position="198"/>
    </location>
</feature>
<gene>
    <name evidence="9" type="ORF">Nans01_03640</name>
</gene>
<evidence type="ECO:0000313" key="9">
    <source>
        <dbReference type="EMBL" id="GLU46013.1"/>
    </source>
</evidence>
<keyword evidence="6 8" id="KW-1133">Transmembrane helix</keyword>
<keyword evidence="7 8" id="KW-0472">Membrane</keyword>
<dbReference type="PANTHER" id="PTHR36122">
    <property type="entry name" value="NICOTINAMIDE RIBOSIDE TRANSPORTER PNUC"/>
    <property type="match status" value="1"/>
</dbReference>
<evidence type="ECO:0000256" key="8">
    <source>
        <dbReference type="SAM" id="Phobius"/>
    </source>
</evidence>
<protein>
    <submittedName>
        <fullName evidence="9">Membrane protein</fullName>
    </submittedName>
</protein>
<dbReference type="Pfam" id="PF04973">
    <property type="entry name" value="NMN_transporter"/>
    <property type="match status" value="1"/>
</dbReference>
<dbReference type="GO" id="GO:0005886">
    <property type="term" value="C:plasma membrane"/>
    <property type="evidence" value="ECO:0007669"/>
    <property type="project" value="UniProtKB-SubCell"/>
</dbReference>
<comment type="similarity">
    <text evidence="2">Belongs to the nicotinamide ribonucleoside (NR) uptake permease (TC 4.B.1) family.</text>
</comment>
<keyword evidence="10" id="KW-1185">Reference proteome</keyword>
<evidence type="ECO:0000313" key="10">
    <source>
        <dbReference type="Proteomes" id="UP001165092"/>
    </source>
</evidence>
<name>A0A9W6P2V5_9ACTN</name>
<dbReference type="Proteomes" id="UP001165092">
    <property type="component" value="Unassembled WGS sequence"/>
</dbReference>
<feature type="transmembrane region" description="Helical" evidence="8">
    <location>
        <begin position="72"/>
        <end position="89"/>
    </location>
</feature>
<evidence type="ECO:0000256" key="2">
    <source>
        <dbReference type="ARBA" id="ARBA00006669"/>
    </source>
</evidence>
<keyword evidence="3" id="KW-0813">Transport</keyword>
<feature type="transmembrane region" description="Helical" evidence="8">
    <location>
        <begin position="110"/>
        <end position="128"/>
    </location>
</feature>
<evidence type="ECO:0000256" key="5">
    <source>
        <dbReference type="ARBA" id="ARBA00022692"/>
    </source>
</evidence>
<evidence type="ECO:0000256" key="1">
    <source>
        <dbReference type="ARBA" id="ARBA00004651"/>
    </source>
</evidence>
<comment type="caution">
    <text evidence="9">The sequence shown here is derived from an EMBL/GenBank/DDBJ whole genome shotgun (WGS) entry which is preliminary data.</text>
</comment>
<dbReference type="GO" id="GO:0034257">
    <property type="term" value="F:nicotinamide riboside transmembrane transporter activity"/>
    <property type="evidence" value="ECO:0007669"/>
    <property type="project" value="InterPro"/>
</dbReference>
<evidence type="ECO:0000256" key="6">
    <source>
        <dbReference type="ARBA" id="ARBA00022989"/>
    </source>
</evidence>